<dbReference type="InterPro" id="IPR036047">
    <property type="entry name" value="F-box-like_dom_sf"/>
</dbReference>
<keyword evidence="3" id="KW-1185">Reference proteome</keyword>
<dbReference type="Gene3D" id="1.20.1280.50">
    <property type="match status" value="1"/>
</dbReference>
<dbReference type="EMBL" id="OZ034821">
    <property type="protein sequence ID" value="CAL1409576.1"/>
    <property type="molecule type" value="Genomic_DNA"/>
</dbReference>
<dbReference type="Proteomes" id="UP001497516">
    <property type="component" value="Chromosome 8"/>
</dbReference>
<protein>
    <recommendedName>
        <fullName evidence="1">F-box domain-containing protein</fullName>
    </recommendedName>
</protein>
<organism evidence="2 3">
    <name type="scientific">Linum trigynum</name>
    <dbReference type="NCBI Taxonomy" id="586398"/>
    <lineage>
        <taxon>Eukaryota</taxon>
        <taxon>Viridiplantae</taxon>
        <taxon>Streptophyta</taxon>
        <taxon>Embryophyta</taxon>
        <taxon>Tracheophyta</taxon>
        <taxon>Spermatophyta</taxon>
        <taxon>Magnoliopsida</taxon>
        <taxon>eudicotyledons</taxon>
        <taxon>Gunneridae</taxon>
        <taxon>Pentapetalae</taxon>
        <taxon>rosids</taxon>
        <taxon>fabids</taxon>
        <taxon>Malpighiales</taxon>
        <taxon>Linaceae</taxon>
        <taxon>Linum</taxon>
    </lineage>
</organism>
<reference evidence="2 3" key="1">
    <citation type="submission" date="2024-04" db="EMBL/GenBank/DDBJ databases">
        <authorList>
            <person name="Fracassetti M."/>
        </authorList>
    </citation>
    <scope>NUCLEOTIDE SEQUENCE [LARGE SCALE GENOMIC DNA]</scope>
</reference>
<dbReference type="InterPro" id="IPR050796">
    <property type="entry name" value="SCF_F-box_component"/>
</dbReference>
<gene>
    <name evidence="2" type="ORF">LTRI10_LOCUS49062</name>
</gene>
<evidence type="ECO:0000259" key="1">
    <source>
        <dbReference type="PROSITE" id="PS50181"/>
    </source>
</evidence>
<proteinExistence type="predicted"/>
<evidence type="ECO:0000313" key="2">
    <source>
        <dbReference type="EMBL" id="CAL1409576.1"/>
    </source>
</evidence>
<dbReference type="PANTHER" id="PTHR31672">
    <property type="entry name" value="BNACNNG10540D PROTEIN"/>
    <property type="match status" value="1"/>
</dbReference>
<evidence type="ECO:0000313" key="3">
    <source>
        <dbReference type="Proteomes" id="UP001497516"/>
    </source>
</evidence>
<feature type="domain" description="F-box" evidence="1">
    <location>
        <begin position="43"/>
        <end position="90"/>
    </location>
</feature>
<dbReference type="InterPro" id="IPR017451">
    <property type="entry name" value="F-box-assoc_interact_dom"/>
</dbReference>
<accession>A0AAV2GGI8</accession>
<name>A0AAV2GGI8_9ROSI</name>
<dbReference type="Pfam" id="PF00646">
    <property type="entry name" value="F-box"/>
    <property type="match status" value="1"/>
</dbReference>
<dbReference type="SUPFAM" id="SSF81383">
    <property type="entry name" value="F-box domain"/>
    <property type="match status" value="1"/>
</dbReference>
<dbReference type="NCBIfam" id="TIGR01640">
    <property type="entry name" value="F_box_assoc_1"/>
    <property type="match status" value="1"/>
</dbReference>
<dbReference type="PANTHER" id="PTHR31672:SF13">
    <property type="entry name" value="F-BOX PROTEIN CPR30-LIKE"/>
    <property type="match status" value="1"/>
</dbReference>
<dbReference type="SMART" id="SM00256">
    <property type="entry name" value="FBOX"/>
    <property type="match status" value="1"/>
</dbReference>
<dbReference type="AlphaFoldDB" id="A0AAV2GGI8"/>
<dbReference type="PROSITE" id="PS50181">
    <property type="entry name" value="FBOX"/>
    <property type="match status" value="1"/>
</dbReference>
<sequence>MASKQGIRVSSQTKTILHEIMSNKRSNKAAADQPAALLTVTLTLSSGKLPADLVIEIFRKLPAASTLAVLRCVCKSWRAHLSDPSFLRRILVIDDDLDGSRQIMTFRLTDDQKPLFSPCSYDTLLPLSADPPQPVLLLSAAGEDLRCHVVGHDNGIFCLGDGIGYPGGFHLHNPATSETKALPPSPFTLPEYFGHSCGHMFGFDSKANDYKFIRLRKVIFHHEWKRVQDGQKDKGVSFAEVYSLRNDSWSKVETDVNLYWFCLYSANSVLESHDGKCYRWEREYCNKGRSRTRVLSFDLAKEVFEMFEVLDPLPEKWPAYFYKVIRPRHVSFVRGSMVVVFDGGEMMPHAAMLEIWVMLKLGEAASWVKLYGVPRGSDGWDYYKSRPLGLWKDWKCVFVKKKEENWSVRGGEVLVFDPEIRDAAGLEVRTDSEEIRIIWDYTPNRVSLAGFSDTD</sequence>
<dbReference type="InterPro" id="IPR001810">
    <property type="entry name" value="F-box_dom"/>
</dbReference>